<dbReference type="Gene3D" id="1.20.1280.70">
    <property type="entry name" value="Exonuclease ExoI, domain 3"/>
    <property type="match status" value="1"/>
</dbReference>
<dbReference type="InterPro" id="IPR038649">
    <property type="entry name" value="EXOI_SH3_sf"/>
</dbReference>
<evidence type="ECO:0000256" key="13">
    <source>
        <dbReference type="PIRNR" id="PIRNR000977"/>
    </source>
</evidence>
<evidence type="ECO:0000256" key="14">
    <source>
        <dbReference type="PIRSR" id="PIRSR000977-1"/>
    </source>
</evidence>
<dbReference type="NCBIfam" id="NF008746">
    <property type="entry name" value="PRK11779.1"/>
    <property type="match status" value="1"/>
</dbReference>
<dbReference type="Gene3D" id="3.30.420.10">
    <property type="entry name" value="Ribonuclease H-like superfamily/Ribonuclease H"/>
    <property type="match status" value="1"/>
</dbReference>
<keyword evidence="4 13" id="KW-0540">Nuclease</keyword>
<keyword evidence="8 13" id="KW-0269">Exonuclease</keyword>
<keyword evidence="6 13" id="KW-0227">DNA damage</keyword>
<keyword evidence="10" id="KW-0238">DNA-binding</keyword>
<evidence type="ECO:0000256" key="8">
    <source>
        <dbReference type="ARBA" id="ARBA00022839"/>
    </source>
</evidence>
<dbReference type="GO" id="GO:0003677">
    <property type="term" value="F:DNA binding"/>
    <property type="evidence" value="ECO:0007669"/>
    <property type="project" value="UniProtKB-KW"/>
</dbReference>
<evidence type="ECO:0000256" key="11">
    <source>
        <dbReference type="ARBA" id="ARBA00023204"/>
    </source>
</evidence>
<dbReference type="Pfam" id="PF26016">
    <property type="entry name" value="ExoI_C"/>
    <property type="match status" value="1"/>
</dbReference>
<evidence type="ECO:0000256" key="3">
    <source>
        <dbReference type="ARBA" id="ARBA00019900"/>
    </source>
</evidence>
<dbReference type="RefSeq" id="WP_187572430.1">
    <property type="nucleotide sequence ID" value="NZ_CP060731.1"/>
</dbReference>
<dbReference type="FunFam" id="3.30.420.10:FF:000033">
    <property type="entry name" value="Exodeoxyribonuclease I"/>
    <property type="match status" value="1"/>
</dbReference>
<evidence type="ECO:0000256" key="10">
    <source>
        <dbReference type="ARBA" id="ARBA00023125"/>
    </source>
</evidence>
<evidence type="ECO:0000313" key="19">
    <source>
        <dbReference type="Proteomes" id="UP000515838"/>
    </source>
</evidence>
<name>A0A7G9T994_PSEMX</name>
<dbReference type="AlphaFoldDB" id="A0A7G9T994"/>
<comment type="catalytic activity">
    <reaction evidence="1 13">
        <text>Exonucleolytic cleavage in the 3'- to 5'-direction to yield nucleoside 5'-phosphates.</text>
        <dbReference type="EC" id="3.1.11.1"/>
    </reaction>
</comment>
<evidence type="ECO:0000256" key="12">
    <source>
        <dbReference type="ARBA" id="ARBA00046792"/>
    </source>
</evidence>
<dbReference type="Gene3D" id="1.10.287.1240">
    <property type="match status" value="1"/>
</dbReference>
<keyword evidence="11 13" id="KW-0234">DNA repair</keyword>
<feature type="binding site" evidence="15">
    <location>
        <position position="11"/>
    </location>
    <ligand>
        <name>Mg(2+)</name>
        <dbReference type="ChEBI" id="CHEBI:18420"/>
        <label>2</label>
    </ligand>
</feature>
<feature type="domain" description="ExoI SH3-like" evidence="16">
    <location>
        <begin position="196"/>
        <end position="351"/>
    </location>
</feature>
<dbReference type="Pfam" id="PF08411">
    <property type="entry name" value="ExoI_SH3"/>
    <property type="match status" value="1"/>
</dbReference>
<dbReference type="InterPro" id="IPR034747">
    <property type="entry name" value="EXOI_SH3"/>
</dbReference>
<evidence type="ECO:0000256" key="2">
    <source>
        <dbReference type="ARBA" id="ARBA00012108"/>
    </source>
</evidence>
<dbReference type="InterPro" id="IPR013520">
    <property type="entry name" value="Ribonucl_H"/>
</dbReference>
<comment type="cofactor">
    <cofactor evidence="15">
        <name>Mg(2+)</name>
        <dbReference type="ChEBI" id="CHEBI:18420"/>
    </cofactor>
    <text evidence="15">Binds 2 Mg(2+) ions per monomer.</text>
</comment>
<evidence type="ECO:0000256" key="6">
    <source>
        <dbReference type="ARBA" id="ARBA00022763"/>
    </source>
</evidence>
<dbReference type="SMART" id="SM00479">
    <property type="entry name" value="EXOIII"/>
    <property type="match status" value="1"/>
</dbReference>
<dbReference type="SUPFAM" id="SSF53098">
    <property type="entry name" value="Ribonuclease H-like"/>
    <property type="match status" value="1"/>
</dbReference>
<protein>
    <recommendedName>
        <fullName evidence="3 13">Exodeoxyribonuclease I</fullName>
        <ecNumber evidence="2 13">3.1.11.1</ecNumber>
    </recommendedName>
</protein>
<dbReference type="GO" id="GO:0008310">
    <property type="term" value="F:single-stranded DNA 3'-5' DNA exonuclease activity"/>
    <property type="evidence" value="ECO:0007669"/>
    <property type="project" value="UniProtKB-EC"/>
</dbReference>
<feature type="binding site" evidence="15">
    <location>
        <position position="180"/>
    </location>
    <ligand>
        <name>Mg(2+)</name>
        <dbReference type="ChEBI" id="CHEBI:18420"/>
        <label>2</label>
    </ligand>
</feature>
<dbReference type="PROSITE" id="PS51784">
    <property type="entry name" value="EXOI_SH3"/>
    <property type="match status" value="1"/>
</dbReference>
<evidence type="ECO:0000256" key="1">
    <source>
        <dbReference type="ARBA" id="ARBA00000563"/>
    </source>
</evidence>
<dbReference type="PROSITE" id="PS51785">
    <property type="entry name" value="EXOI_C"/>
    <property type="match status" value="1"/>
</dbReference>
<dbReference type="Pfam" id="PF00929">
    <property type="entry name" value="RNase_T"/>
    <property type="match status" value="1"/>
</dbReference>
<proteinExistence type="predicted"/>
<dbReference type="EMBL" id="CP060731">
    <property type="protein sequence ID" value="QNN76669.1"/>
    <property type="molecule type" value="Genomic_DNA"/>
</dbReference>
<evidence type="ECO:0000256" key="9">
    <source>
        <dbReference type="ARBA" id="ARBA00022842"/>
    </source>
</evidence>
<accession>A0A7G9T994</accession>
<feature type="binding site" evidence="15">
    <location>
        <position position="9"/>
    </location>
    <ligand>
        <name>Mg(2+)</name>
        <dbReference type="ChEBI" id="CHEBI:18420"/>
        <label>1</label>
    </ligand>
</feature>
<dbReference type="InterPro" id="IPR036397">
    <property type="entry name" value="RNaseH_sf"/>
</dbReference>
<evidence type="ECO:0000256" key="4">
    <source>
        <dbReference type="ARBA" id="ARBA00022722"/>
    </source>
</evidence>
<dbReference type="FunFam" id="1.20.1280.70:FF:000001">
    <property type="entry name" value="Exodeoxyribonuclease I"/>
    <property type="match status" value="1"/>
</dbReference>
<feature type="binding site" evidence="14">
    <location>
        <position position="159"/>
    </location>
    <ligand>
        <name>substrate</name>
    </ligand>
</feature>
<dbReference type="InterPro" id="IPR023607">
    <property type="entry name" value="Exodeoxyribonuclease_I"/>
</dbReference>
<dbReference type="PIRSF" id="PIRSF000977">
    <property type="entry name" value="Exodeoxyribonuclease_I"/>
    <property type="match status" value="1"/>
</dbReference>
<feature type="domain" description="ExoI C-terminal" evidence="17">
    <location>
        <begin position="354"/>
        <end position="476"/>
    </location>
</feature>
<reference evidence="18 19" key="1">
    <citation type="submission" date="2020-08" db="EMBL/GenBank/DDBJ databases">
        <title>Streptomycin Non-resistant strain, P. mexicana.</title>
        <authorList>
            <person name="Ganesh-Kumar S."/>
            <person name="Zhe T."/>
            <person name="Yu Z."/>
            <person name="Min Y."/>
        </authorList>
    </citation>
    <scope>NUCLEOTIDE SEQUENCE [LARGE SCALE GENOMIC DNA]</scope>
    <source>
        <strain evidence="18 19">GTZY2</strain>
    </source>
</reference>
<dbReference type="GeneID" id="81471704"/>
<dbReference type="InterPro" id="IPR013620">
    <property type="entry name" value="Exonuc_1_SH3"/>
</dbReference>
<evidence type="ECO:0000259" key="17">
    <source>
        <dbReference type="PROSITE" id="PS51785"/>
    </source>
</evidence>
<evidence type="ECO:0000256" key="15">
    <source>
        <dbReference type="PIRSR" id="PIRSR000977-2"/>
    </source>
</evidence>
<dbReference type="CDD" id="cd06138">
    <property type="entry name" value="ExoI_N"/>
    <property type="match status" value="1"/>
</dbReference>
<evidence type="ECO:0000259" key="16">
    <source>
        <dbReference type="PROSITE" id="PS51784"/>
    </source>
</evidence>
<dbReference type="Gene3D" id="3.30.1520.20">
    <property type="entry name" value="Exonuclease ExoI, domain 2"/>
    <property type="match status" value="1"/>
</dbReference>
<dbReference type="GO" id="GO:0006281">
    <property type="term" value="P:DNA repair"/>
    <property type="evidence" value="ECO:0007669"/>
    <property type="project" value="UniProtKB-KW"/>
</dbReference>
<evidence type="ECO:0000313" key="18">
    <source>
        <dbReference type="EMBL" id="QNN76669.1"/>
    </source>
</evidence>
<organism evidence="18 19">
    <name type="scientific">Pseudoxanthomonas mexicana</name>
    <dbReference type="NCBI Taxonomy" id="128785"/>
    <lineage>
        <taxon>Bacteria</taxon>
        <taxon>Pseudomonadati</taxon>
        <taxon>Pseudomonadota</taxon>
        <taxon>Gammaproteobacteria</taxon>
        <taxon>Lysobacterales</taxon>
        <taxon>Lysobacteraceae</taxon>
        <taxon>Pseudoxanthomonas</taxon>
    </lineage>
</organism>
<comment type="subunit">
    <text evidence="12">Monomer. Interacts with ssb (via C-terminus); this interaction stimulates the exonuclease activity by recruiting the enzyme to its substrate.</text>
</comment>
<sequence length="479" mass="54089">MAGSFLFYDLETFGADPRRSRIAQFAAVRTTPALDVMEEPLSFFVQPADDLLPSPIATLITGITPQRALHEGVNEAEAFARIADEMGRPETCTLGYNSLRFDDEFIRHGLFRNFHEPYEREWRGGNSRWDLLDVMRLMHALRPDGIVWPRREDGATSFRLEHLALANRVRDGDAHEALSDVFATIGLARLMRQAQPRLWDYALQLRDKRFAARLLDTTAMLPVLHVSQRYPASRLCAAPVLPLARHPRIDNRVVVFDLDSDPAPLLAMAPADIADRLYTPAADLPEGEQRVPLKEVHLNRSPALVAWSHLRPADMDRLGIDPARCERHAATLRQAGPALAEKVRQVFAGERISTPGDVDASLYDGFLGDADKRRFTDVRTTPPALLGQRDFGFRDARLPELLFRYRARNWPGTLAPEERERWDAYRRDRLAAGSNLSEYSFESFDAELSALRASHGGDAGRLAQLDKLQQWRQELEAGL</sequence>
<gene>
    <name evidence="18" type="primary">sbcB</name>
    <name evidence="18" type="ORF">IAE60_12020</name>
</gene>
<feature type="binding site" evidence="14">
    <location>
        <position position="11"/>
    </location>
    <ligand>
        <name>substrate</name>
    </ligand>
</feature>
<keyword evidence="7 13" id="KW-0378">Hydrolase</keyword>
<keyword evidence="5 15" id="KW-0479">Metal-binding</keyword>
<dbReference type="GO" id="GO:0046872">
    <property type="term" value="F:metal ion binding"/>
    <property type="evidence" value="ECO:0007669"/>
    <property type="project" value="UniProtKB-KW"/>
</dbReference>
<dbReference type="InterPro" id="IPR058561">
    <property type="entry name" value="Exonuc_1_C"/>
</dbReference>
<dbReference type="EC" id="3.1.11.1" evidence="2 13"/>
<keyword evidence="9 15" id="KW-0460">Magnesium</keyword>
<evidence type="ECO:0000256" key="7">
    <source>
        <dbReference type="ARBA" id="ARBA00022801"/>
    </source>
</evidence>
<dbReference type="InterPro" id="IPR012337">
    <property type="entry name" value="RNaseH-like_sf"/>
</dbReference>
<dbReference type="Proteomes" id="UP000515838">
    <property type="component" value="Chromosome"/>
</dbReference>
<evidence type="ECO:0000256" key="5">
    <source>
        <dbReference type="ARBA" id="ARBA00022723"/>
    </source>
</evidence>